<dbReference type="RefSeq" id="WP_322472661.1">
    <property type="nucleotide sequence ID" value="NZ_JBHRZG010000010.1"/>
</dbReference>
<gene>
    <name evidence="1" type="ORF">ACFOSB_10225</name>
</gene>
<organism evidence="1 2">
    <name type="scientific">Deinococcus rufus</name>
    <dbReference type="NCBI Taxonomy" id="2136097"/>
    <lineage>
        <taxon>Bacteria</taxon>
        <taxon>Thermotogati</taxon>
        <taxon>Deinococcota</taxon>
        <taxon>Deinococci</taxon>
        <taxon>Deinococcales</taxon>
        <taxon>Deinococcaceae</taxon>
        <taxon>Deinococcus</taxon>
    </lineage>
</organism>
<dbReference type="EMBL" id="JBHRZG010000010">
    <property type="protein sequence ID" value="MFC3833234.1"/>
    <property type="molecule type" value="Genomic_DNA"/>
</dbReference>
<sequence>MTMSITGTAGVALTHSRKIWSPVTDQRRIEIALADGRHLVVPVSSEIEFLALSLLLNEPNVVMLPDGALVGWR</sequence>
<reference evidence="2" key="1">
    <citation type="journal article" date="2019" name="Int. J. Syst. Evol. Microbiol.">
        <title>The Global Catalogue of Microorganisms (GCM) 10K type strain sequencing project: providing services to taxonomists for standard genome sequencing and annotation.</title>
        <authorList>
            <consortium name="The Broad Institute Genomics Platform"/>
            <consortium name="The Broad Institute Genome Sequencing Center for Infectious Disease"/>
            <person name="Wu L."/>
            <person name="Ma J."/>
        </authorList>
    </citation>
    <scope>NUCLEOTIDE SEQUENCE [LARGE SCALE GENOMIC DNA]</scope>
    <source>
        <strain evidence="2">CCTCC AB 2017081</strain>
    </source>
</reference>
<name>A0ABV7Z873_9DEIO</name>
<proteinExistence type="predicted"/>
<dbReference type="Proteomes" id="UP001595803">
    <property type="component" value="Unassembled WGS sequence"/>
</dbReference>
<protein>
    <submittedName>
        <fullName evidence="1">Uncharacterized protein</fullName>
    </submittedName>
</protein>
<keyword evidence="2" id="KW-1185">Reference proteome</keyword>
<accession>A0ABV7Z873</accession>
<evidence type="ECO:0000313" key="1">
    <source>
        <dbReference type="EMBL" id="MFC3833234.1"/>
    </source>
</evidence>
<comment type="caution">
    <text evidence="1">The sequence shown here is derived from an EMBL/GenBank/DDBJ whole genome shotgun (WGS) entry which is preliminary data.</text>
</comment>
<evidence type="ECO:0000313" key="2">
    <source>
        <dbReference type="Proteomes" id="UP001595803"/>
    </source>
</evidence>